<feature type="domain" description="Radical SAM core" evidence="5">
    <location>
        <begin position="16"/>
        <end position="256"/>
    </location>
</feature>
<dbReference type="SFLD" id="SFLDG01386">
    <property type="entry name" value="main_SPASM_domain-containing"/>
    <property type="match status" value="1"/>
</dbReference>
<sequence length="401" mass="44715">MDTLDVERLRAGDWHPSPLSEFVLKVHSRCNLACDYCYVYESADQSWTAQPMRMSSRVIRSTASRIAEHAERHALRRVDVILHGGEPLLAGATLIEEVIREVRGAVPEFCRAEFGMQTNGVLLDEKTLDMLAAHEVGVSVSLDGDQAAHDRRRRHGNGRGSHAEVMRGLELLAGHYRALYRGLLCTVDLRNDPVRTYEALLETSPPRVDFLLPHGNWTTPPPGRPVVDDGSTPYADWLIKAFERWYHVKERETGVRYFEEIINLLLGGESRSESIGLAPVTMLVIDTDGALQQVDSLKTSYAGAPETGLTVHDHAFDDVLWHPGVVARQIGVAALSEPCMRCRARDLCGGGAYPHRYREGDGYRNPSVYCPDLFKLIGHIDRTLRRDLAALNAYADARPAD</sequence>
<dbReference type="Gene3D" id="3.20.20.70">
    <property type="entry name" value="Aldolase class I"/>
    <property type="match status" value="1"/>
</dbReference>
<evidence type="ECO:0000256" key="1">
    <source>
        <dbReference type="ARBA" id="ARBA00022691"/>
    </source>
</evidence>
<gene>
    <name evidence="6" type="ORF">D0T12_07950</name>
</gene>
<evidence type="ECO:0000313" key="7">
    <source>
        <dbReference type="Proteomes" id="UP000262882"/>
    </source>
</evidence>
<dbReference type="GO" id="GO:0016491">
    <property type="term" value="F:oxidoreductase activity"/>
    <property type="evidence" value="ECO:0007669"/>
    <property type="project" value="InterPro"/>
</dbReference>
<dbReference type="AlphaFoldDB" id="A0A372GMB0"/>
<dbReference type="GO" id="GO:0051536">
    <property type="term" value="F:iron-sulfur cluster binding"/>
    <property type="evidence" value="ECO:0007669"/>
    <property type="project" value="UniProtKB-KW"/>
</dbReference>
<dbReference type="EMBL" id="QVNQ01000002">
    <property type="protein sequence ID" value="RFS86500.1"/>
    <property type="molecule type" value="Genomic_DNA"/>
</dbReference>
<accession>A0A372GMB0</accession>
<dbReference type="InterPro" id="IPR026335">
    <property type="entry name" value="rSAM_SPASM_FxsB"/>
</dbReference>
<keyword evidence="4" id="KW-0411">Iron-sulfur</keyword>
<evidence type="ECO:0000256" key="3">
    <source>
        <dbReference type="ARBA" id="ARBA00023004"/>
    </source>
</evidence>
<dbReference type="InterPro" id="IPR023867">
    <property type="entry name" value="Sulphatase_maturase_rSAM"/>
</dbReference>
<dbReference type="OrthoDB" id="9782387at2"/>
<dbReference type="GO" id="GO:0046872">
    <property type="term" value="F:metal ion binding"/>
    <property type="evidence" value="ECO:0007669"/>
    <property type="project" value="UniProtKB-KW"/>
</dbReference>
<dbReference type="Proteomes" id="UP000262882">
    <property type="component" value="Unassembled WGS sequence"/>
</dbReference>
<evidence type="ECO:0000259" key="5">
    <source>
        <dbReference type="PROSITE" id="PS51918"/>
    </source>
</evidence>
<reference evidence="6 7" key="1">
    <citation type="submission" date="2018-08" db="EMBL/GenBank/DDBJ databases">
        <title>Actinomadura spongicola sp. nov., isolated from marine sponge Leucetta chagosensis.</title>
        <authorList>
            <person name="Li L."/>
            <person name="Lin H.W."/>
        </authorList>
    </citation>
    <scope>NUCLEOTIDE SEQUENCE [LARGE SCALE GENOMIC DNA]</scope>
    <source>
        <strain evidence="6 7">LHW52907</strain>
    </source>
</reference>
<keyword evidence="3" id="KW-0408">Iron</keyword>
<dbReference type="RefSeq" id="WP_117398782.1">
    <property type="nucleotide sequence ID" value="NZ_QVNQ01000002.1"/>
</dbReference>
<evidence type="ECO:0000256" key="4">
    <source>
        <dbReference type="ARBA" id="ARBA00023014"/>
    </source>
</evidence>
<dbReference type="SFLD" id="SFLDS00029">
    <property type="entry name" value="Radical_SAM"/>
    <property type="match status" value="1"/>
</dbReference>
<evidence type="ECO:0000256" key="2">
    <source>
        <dbReference type="ARBA" id="ARBA00022723"/>
    </source>
</evidence>
<dbReference type="PANTHER" id="PTHR43273:SF8">
    <property type="entry name" value="RADICAL SAM DOMAIN PROTEIN"/>
    <property type="match status" value="1"/>
</dbReference>
<dbReference type="SUPFAM" id="SSF102114">
    <property type="entry name" value="Radical SAM enzymes"/>
    <property type="match status" value="1"/>
</dbReference>
<protein>
    <submittedName>
        <fullName evidence="6">FxsB family radical SAM/SPASM domain protein</fullName>
    </submittedName>
</protein>
<dbReference type="PANTHER" id="PTHR43273">
    <property type="entry name" value="ANAEROBIC SULFATASE-MATURATING ENZYME HOMOLOG ASLB-RELATED"/>
    <property type="match status" value="1"/>
</dbReference>
<proteinExistence type="predicted"/>
<dbReference type="InterPro" id="IPR058240">
    <property type="entry name" value="rSAM_sf"/>
</dbReference>
<dbReference type="SFLD" id="SFLDG01072">
    <property type="entry name" value="dehydrogenase_like"/>
    <property type="match status" value="1"/>
</dbReference>
<dbReference type="PROSITE" id="PS51918">
    <property type="entry name" value="RADICAL_SAM"/>
    <property type="match status" value="1"/>
</dbReference>
<dbReference type="CDD" id="cd01335">
    <property type="entry name" value="Radical_SAM"/>
    <property type="match status" value="1"/>
</dbReference>
<dbReference type="InterPro" id="IPR013785">
    <property type="entry name" value="Aldolase_TIM"/>
</dbReference>
<dbReference type="NCBIfam" id="TIGR04269">
    <property type="entry name" value="SAM_SPASM_FxsB"/>
    <property type="match status" value="1"/>
</dbReference>
<dbReference type="InterPro" id="IPR007197">
    <property type="entry name" value="rSAM"/>
</dbReference>
<evidence type="ECO:0000313" key="6">
    <source>
        <dbReference type="EMBL" id="RFS86500.1"/>
    </source>
</evidence>
<name>A0A372GMB0_9ACTN</name>
<comment type="caution">
    <text evidence="6">The sequence shown here is derived from an EMBL/GenBank/DDBJ whole genome shotgun (WGS) entry which is preliminary data.</text>
</comment>
<organism evidence="6 7">
    <name type="scientific">Actinomadura spongiicola</name>
    <dbReference type="NCBI Taxonomy" id="2303421"/>
    <lineage>
        <taxon>Bacteria</taxon>
        <taxon>Bacillati</taxon>
        <taxon>Actinomycetota</taxon>
        <taxon>Actinomycetes</taxon>
        <taxon>Streptosporangiales</taxon>
        <taxon>Thermomonosporaceae</taxon>
        <taxon>Actinomadura</taxon>
    </lineage>
</organism>
<keyword evidence="7" id="KW-1185">Reference proteome</keyword>
<keyword evidence="2" id="KW-0479">Metal-binding</keyword>
<dbReference type="SFLD" id="SFLDG01067">
    <property type="entry name" value="SPASM/twitch_domain_containing"/>
    <property type="match status" value="1"/>
</dbReference>
<keyword evidence="1" id="KW-0949">S-adenosyl-L-methionine</keyword>
<dbReference type="Pfam" id="PF04055">
    <property type="entry name" value="Radical_SAM"/>
    <property type="match status" value="1"/>
</dbReference>